<dbReference type="Proteomes" id="UP001239994">
    <property type="component" value="Unassembled WGS sequence"/>
</dbReference>
<keyword evidence="2" id="KW-0812">Transmembrane</keyword>
<evidence type="ECO:0000313" key="4">
    <source>
        <dbReference type="Proteomes" id="UP001239994"/>
    </source>
</evidence>
<feature type="non-terminal residue" evidence="3">
    <location>
        <position position="236"/>
    </location>
</feature>
<feature type="compositionally biased region" description="Acidic residues" evidence="1">
    <location>
        <begin position="112"/>
        <end position="125"/>
    </location>
</feature>
<proteinExistence type="predicted"/>
<sequence>LFPFAHLHFLISAFLRTSDLLNIGEISHIPVMMSDTQPESNSTAVILYLLFLLIALVLLLFYLYKRLNRDTDGQYTIQHLIFSPGGLRDRVIQGVQAVESRVHDLRSRLQIPDEEEGNAENDEVGNGERKQEEAEKGRTQNDTNGEIKEEQNQDNSSDDYSSIDLRERVKENNNKKVDNKEEDKKEESEDRAKENDCKQSEEVKNEERVGLFIDLKSFSGSAIWSGEKGENNMTVL</sequence>
<gene>
    <name evidence="3" type="ORF">P4O66_008357</name>
</gene>
<keyword evidence="2" id="KW-0472">Membrane</keyword>
<feature type="compositionally biased region" description="Low complexity" evidence="1">
    <location>
        <begin position="154"/>
        <end position="163"/>
    </location>
</feature>
<keyword evidence="4" id="KW-1185">Reference proteome</keyword>
<feature type="region of interest" description="Disordered" evidence="1">
    <location>
        <begin position="106"/>
        <end position="206"/>
    </location>
</feature>
<keyword evidence="2" id="KW-1133">Transmembrane helix</keyword>
<comment type="caution">
    <text evidence="3">The sequence shown here is derived from an EMBL/GenBank/DDBJ whole genome shotgun (WGS) entry which is preliminary data.</text>
</comment>
<dbReference type="AlphaFoldDB" id="A0AAD8ZEF6"/>
<protein>
    <submittedName>
        <fullName evidence="3">Uncharacterized protein</fullName>
    </submittedName>
</protein>
<feature type="compositionally biased region" description="Basic and acidic residues" evidence="1">
    <location>
        <begin position="164"/>
        <end position="206"/>
    </location>
</feature>
<accession>A0AAD8ZEF6</accession>
<dbReference type="EMBL" id="JAROKS010000014">
    <property type="protein sequence ID" value="KAK1796959.1"/>
    <property type="molecule type" value="Genomic_DNA"/>
</dbReference>
<organism evidence="3 4">
    <name type="scientific">Electrophorus voltai</name>
    <dbReference type="NCBI Taxonomy" id="2609070"/>
    <lineage>
        <taxon>Eukaryota</taxon>
        <taxon>Metazoa</taxon>
        <taxon>Chordata</taxon>
        <taxon>Craniata</taxon>
        <taxon>Vertebrata</taxon>
        <taxon>Euteleostomi</taxon>
        <taxon>Actinopterygii</taxon>
        <taxon>Neopterygii</taxon>
        <taxon>Teleostei</taxon>
        <taxon>Ostariophysi</taxon>
        <taxon>Gymnotiformes</taxon>
        <taxon>Gymnotoidei</taxon>
        <taxon>Gymnotidae</taxon>
        <taxon>Electrophorus</taxon>
    </lineage>
</organism>
<name>A0AAD8ZEF6_9TELE</name>
<feature type="transmembrane region" description="Helical" evidence="2">
    <location>
        <begin position="44"/>
        <end position="64"/>
    </location>
</feature>
<reference evidence="3" key="1">
    <citation type="submission" date="2023-03" db="EMBL/GenBank/DDBJ databases">
        <title>Electrophorus voltai genome.</title>
        <authorList>
            <person name="Bian C."/>
        </authorList>
    </citation>
    <scope>NUCLEOTIDE SEQUENCE</scope>
    <source>
        <strain evidence="3">CB-2022</strain>
        <tissue evidence="3">Muscle</tissue>
    </source>
</reference>
<evidence type="ECO:0000256" key="1">
    <source>
        <dbReference type="SAM" id="MobiDB-lite"/>
    </source>
</evidence>
<evidence type="ECO:0000313" key="3">
    <source>
        <dbReference type="EMBL" id="KAK1796959.1"/>
    </source>
</evidence>
<feature type="compositionally biased region" description="Basic and acidic residues" evidence="1">
    <location>
        <begin position="126"/>
        <end position="151"/>
    </location>
</feature>
<evidence type="ECO:0000256" key="2">
    <source>
        <dbReference type="SAM" id="Phobius"/>
    </source>
</evidence>